<evidence type="ECO:0000256" key="1">
    <source>
        <dbReference type="SAM" id="Coils"/>
    </source>
</evidence>
<evidence type="ECO:0000256" key="2">
    <source>
        <dbReference type="SAM" id="MobiDB-lite"/>
    </source>
</evidence>
<evidence type="ECO:0000313" key="4">
    <source>
        <dbReference type="Proteomes" id="UP000807306"/>
    </source>
</evidence>
<proteinExistence type="predicted"/>
<protein>
    <submittedName>
        <fullName evidence="3">Uncharacterized protein</fullName>
    </submittedName>
</protein>
<sequence length="665" mass="75050">MRKFEPSASKLPPPVVESRTHSDAPSSAPTESFFTPQTENPEHSLGIDSSLGSEPVAAVTEEPESMTEAEVPSPAEPEPQVESAAEKKVEETPEAAELSPPAPVEEEVKVNPQDLEIEKYRGELQAVSAQIEDALKELHRYKAELATSTEEKDSLRNEVQEHKAERVTSGEEKDALRKDIQMYKDELTAASLAKEGLREELEKSKVALSTSSEEKAGLREDVAVARAELEEASRARSRLNSQIQNLKEELRNTLNVVDDKTSLIDRLLSEVGNLKDNIRMVLLQKEEVARLAEKEREYMEERFNAEKEEFIHAATEDREEARREVARLKGLVAVERHSHKERHRDVSQEKDDLLAKLESEQSRITSLLLQVDSHQDRINGLEVHLEDSREETRELYNKHNEREAKIHQMEEELLEERDRITMKDSQIHFLETTKESMEIALVQLQTKTNETNRQNDMFQEQIRQQADQLQHRAAHPNQTTSTYGYGYSDAFGAGIGRFMASTATLSAFSTFTRGLRRGATNTRAEAGVKALKLLNDEIYQLAASLTDQLESVNKRFVPDDSALPASSTVSTSLAREADGVRRAKAEYLKSTLGLELINKLERDASQEMEDTNPFFLQVALQGSLTACCTRIITSWYPSEWEYGSFLETLYERIRGTGELCSSSCL</sequence>
<dbReference type="Proteomes" id="UP000807306">
    <property type="component" value="Unassembled WGS sequence"/>
</dbReference>
<comment type="caution">
    <text evidence="3">The sequence shown here is derived from an EMBL/GenBank/DDBJ whole genome shotgun (WGS) entry which is preliminary data.</text>
</comment>
<organism evidence="3 4">
    <name type="scientific">Crepidotus variabilis</name>
    <dbReference type="NCBI Taxonomy" id="179855"/>
    <lineage>
        <taxon>Eukaryota</taxon>
        <taxon>Fungi</taxon>
        <taxon>Dikarya</taxon>
        <taxon>Basidiomycota</taxon>
        <taxon>Agaricomycotina</taxon>
        <taxon>Agaricomycetes</taxon>
        <taxon>Agaricomycetidae</taxon>
        <taxon>Agaricales</taxon>
        <taxon>Agaricineae</taxon>
        <taxon>Crepidotaceae</taxon>
        <taxon>Crepidotus</taxon>
    </lineage>
</organism>
<feature type="region of interest" description="Disordered" evidence="2">
    <location>
        <begin position="1"/>
        <end position="108"/>
    </location>
</feature>
<keyword evidence="1" id="KW-0175">Coiled coil</keyword>
<evidence type="ECO:0000313" key="3">
    <source>
        <dbReference type="EMBL" id="KAF9524962.1"/>
    </source>
</evidence>
<gene>
    <name evidence="3" type="ORF">CPB83DRAFT_860300</name>
</gene>
<dbReference type="EMBL" id="MU157890">
    <property type="protein sequence ID" value="KAF9524962.1"/>
    <property type="molecule type" value="Genomic_DNA"/>
</dbReference>
<feature type="compositionally biased region" description="Low complexity" evidence="2">
    <location>
        <begin position="68"/>
        <end position="83"/>
    </location>
</feature>
<reference evidence="3" key="1">
    <citation type="submission" date="2020-11" db="EMBL/GenBank/DDBJ databases">
        <authorList>
            <consortium name="DOE Joint Genome Institute"/>
            <person name="Ahrendt S."/>
            <person name="Riley R."/>
            <person name="Andreopoulos W."/>
            <person name="Labutti K."/>
            <person name="Pangilinan J."/>
            <person name="Ruiz-Duenas F.J."/>
            <person name="Barrasa J.M."/>
            <person name="Sanchez-Garcia M."/>
            <person name="Camarero S."/>
            <person name="Miyauchi S."/>
            <person name="Serrano A."/>
            <person name="Linde D."/>
            <person name="Babiker R."/>
            <person name="Drula E."/>
            <person name="Ayuso-Fernandez I."/>
            <person name="Pacheco R."/>
            <person name="Padilla G."/>
            <person name="Ferreira P."/>
            <person name="Barriuso J."/>
            <person name="Kellner H."/>
            <person name="Castanera R."/>
            <person name="Alfaro M."/>
            <person name="Ramirez L."/>
            <person name="Pisabarro A.G."/>
            <person name="Kuo A."/>
            <person name="Tritt A."/>
            <person name="Lipzen A."/>
            <person name="He G."/>
            <person name="Yan M."/>
            <person name="Ng V."/>
            <person name="Cullen D."/>
            <person name="Martin F."/>
            <person name="Rosso M.-N."/>
            <person name="Henrissat B."/>
            <person name="Hibbett D."/>
            <person name="Martinez A.T."/>
            <person name="Grigoriev I.V."/>
        </authorList>
    </citation>
    <scope>NUCLEOTIDE SEQUENCE</scope>
    <source>
        <strain evidence="3">CBS 506.95</strain>
    </source>
</reference>
<keyword evidence="4" id="KW-1185">Reference proteome</keyword>
<name>A0A9P6E9H5_9AGAR</name>
<accession>A0A9P6E9H5</accession>
<feature type="region of interest" description="Disordered" evidence="2">
    <location>
        <begin position="147"/>
        <end position="172"/>
    </location>
</feature>
<dbReference type="OrthoDB" id="3147752at2759"/>
<feature type="compositionally biased region" description="Polar residues" evidence="2">
    <location>
        <begin position="23"/>
        <end position="39"/>
    </location>
</feature>
<feature type="coiled-coil region" evidence="1">
    <location>
        <begin position="288"/>
        <end position="461"/>
    </location>
</feature>
<dbReference type="AlphaFoldDB" id="A0A9P6E9H5"/>